<dbReference type="Gene3D" id="3.10.180.10">
    <property type="entry name" value="2,3-Dihydroxybiphenyl 1,2-Dioxygenase, domain 1"/>
    <property type="match status" value="1"/>
</dbReference>
<protein>
    <submittedName>
        <fullName evidence="1">Glyoxalase</fullName>
    </submittedName>
</protein>
<dbReference type="EMBL" id="NGIR01000018">
    <property type="protein sequence ID" value="OTU29118.1"/>
    <property type="molecule type" value="Genomic_DNA"/>
</dbReference>
<dbReference type="Pfam" id="PF00903">
    <property type="entry name" value="Glyoxalase"/>
    <property type="match status" value="1"/>
</dbReference>
<dbReference type="AlphaFoldDB" id="A0A0R0RXJ3"/>
<name>A0A0R0RXJ3_ACIPI</name>
<evidence type="ECO:0000313" key="1">
    <source>
        <dbReference type="EMBL" id="OTU29118.1"/>
    </source>
</evidence>
<dbReference type="SUPFAM" id="SSF54593">
    <property type="entry name" value="Glyoxalase/Bleomycin resistance protein/Dihydroxybiphenyl dioxygenase"/>
    <property type="match status" value="2"/>
</dbReference>
<evidence type="ECO:0000313" key="2">
    <source>
        <dbReference type="Proteomes" id="UP000195162"/>
    </source>
</evidence>
<gene>
    <name evidence="1" type="ORF">CAT59_05840</name>
</gene>
<proteinExistence type="predicted"/>
<comment type="caution">
    <text evidence="1">The sequence shown here is derived from an EMBL/GenBank/DDBJ whole genome shotgun (WGS) entry which is preliminary data.</text>
</comment>
<organism evidence="1 2">
    <name type="scientific">Acinetobacter pittii</name>
    <name type="common">Acinetobacter genomosp. 3</name>
    <dbReference type="NCBI Taxonomy" id="48296"/>
    <lineage>
        <taxon>Bacteria</taxon>
        <taxon>Pseudomonadati</taxon>
        <taxon>Pseudomonadota</taxon>
        <taxon>Gammaproteobacteria</taxon>
        <taxon>Moraxellales</taxon>
        <taxon>Moraxellaceae</taxon>
        <taxon>Acinetobacter</taxon>
        <taxon>Acinetobacter calcoaceticus/baumannii complex</taxon>
    </lineage>
</organism>
<reference evidence="1 2" key="1">
    <citation type="submission" date="2017-05" db="EMBL/GenBank/DDBJ databases">
        <authorList>
            <person name="Song R."/>
            <person name="Chenine A.L."/>
            <person name="Ruprecht R.M."/>
        </authorList>
    </citation>
    <scope>NUCLEOTIDE SEQUENCE [LARGE SCALE GENOMIC DNA]</scope>
    <source>
        <strain evidence="1 2">ARLG1955</strain>
    </source>
</reference>
<dbReference type="PROSITE" id="PS51819">
    <property type="entry name" value="VOC"/>
    <property type="match status" value="1"/>
</dbReference>
<dbReference type="InterPro" id="IPR037523">
    <property type="entry name" value="VOC_core"/>
</dbReference>
<dbReference type="InterPro" id="IPR004360">
    <property type="entry name" value="Glyas_Fos-R_dOase_dom"/>
</dbReference>
<dbReference type="Proteomes" id="UP000195162">
    <property type="component" value="Unassembled WGS sequence"/>
</dbReference>
<accession>A0A0R0RXJ3</accession>
<dbReference type="RefSeq" id="WP_032053272.1">
    <property type="nucleotide sequence ID" value="NZ_CAYSYS010000016.1"/>
</dbReference>
<dbReference type="InterPro" id="IPR029068">
    <property type="entry name" value="Glyas_Bleomycin-R_OHBP_Dase"/>
</dbReference>
<sequence>MAIVGIDTLLYGVQDLEKATQFLDDFGLQRLSSNAEETIYRLAEGSTVIVRSIDHASMPDDSAYTGFGVKETIWGVDTEDNLQRLVDDLKQDREVTLGDDGAWRFYSDCGLPLALRVFDRQKVIYSTDPINSSGNINRLNQHRKWRRRAIPKTINHVVFAVKDYWKTFAFFRDRLNFRMSDHQKGIGTYLRADGAHEHHNTFLLNCEVPGAGGIPRFHHTCFGVEDFDEVMIGSNHMTKRGWTHGFLGIGRHRIGSAIFCYFDSPVGGETEYGADTDYLDDNWIPREWEFRFGTASWMTKPPAFMMDEIPWDVGFYQGEEAYMRELKTEKTE</sequence>